<dbReference type="EMBL" id="CACVKT020007898">
    <property type="protein sequence ID" value="CAC5411669.1"/>
    <property type="molecule type" value="Genomic_DNA"/>
</dbReference>
<organism evidence="1 2">
    <name type="scientific">Mytilus coruscus</name>
    <name type="common">Sea mussel</name>
    <dbReference type="NCBI Taxonomy" id="42192"/>
    <lineage>
        <taxon>Eukaryota</taxon>
        <taxon>Metazoa</taxon>
        <taxon>Spiralia</taxon>
        <taxon>Lophotrochozoa</taxon>
        <taxon>Mollusca</taxon>
        <taxon>Bivalvia</taxon>
        <taxon>Autobranchia</taxon>
        <taxon>Pteriomorphia</taxon>
        <taxon>Mytilida</taxon>
        <taxon>Mytiloidea</taxon>
        <taxon>Mytilidae</taxon>
        <taxon>Mytilinae</taxon>
        <taxon>Mytilus</taxon>
    </lineage>
</organism>
<accession>A0A6J8DUA6</accession>
<dbReference type="Proteomes" id="UP000507470">
    <property type="component" value="Unassembled WGS sequence"/>
</dbReference>
<gene>
    <name evidence="1" type="ORF">MCOR_44728</name>
</gene>
<proteinExistence type="predicted"/>
<protein>
    <recommendedName>
        <fullName evidence="3">DZIP3-like HEPN domain-containing protein</fullName>
    </recommendedName>
</protein>
<sequence>MALLVLDVTPKAMRRLVNSCNNVSTVETIRNLYRNLPQDTRNKEFNKGLNKNEKEMLNNLGKGFINCDTSFLYKVIRHHQLVPSPTHGWSGKVDQIKNYGDLVETLRQIRNLVVHLPNIRLAEDELCNLKTNIFQTIATVSILCENEENLIGEMKSHIEWPRSNRLA</sequence>
<dbReference type="OrthoDB" id="10397620at2759"/>
<evidence type="ECO:0000313" key="1">
    <source>
        <dbReference type="EMBL" id="CAC5411669.1"/>
    </source>
</evidence>
<keyword evidence="2" id="KW-1185">Reference proteome</keyword>
<dbReference type="AlphaFoldDB" id="A0A6J8DUA6"/>
<evidence type="ECO:0008006" key="3">
    <source>
        <dbReference type="Google" id="ProtNLM"/>
    </source>
</evidence>
<reference evidence="1 2" key="1">
    <citation type="submission" date="2020-06" db="EMBL/GenBank/DDBJ databases">
        <authorList>
            <person name="Li R."/>
            <person name="Bekaert M."/>
        </authorList>
    </citation>
    <scope>NUCLEOTIDE SEQUENCE [LARGE SCALE GENOMIC DNA]</scope>
    <source>
        <strain evidence="2">wild</strain>
    </source>
</reference>
<name>A0A6J8DUA6_MYTCO</name>
<evidence type="ECO:0000313" key="2">
    <source>
        <dbReference type="Proteomes" id="UP000507470"/>
    </source>
</evidence>